<organism evidence="2 3">
    <name type="scientific">Caloramator quimbayensis</name>
    <dbReference type="NCBI Taxonomy" id="1147123"/>
    <lineage>
        <taxon>Bacteria</taxon>
        <taxon>Bacillati</taxon>
        <taxon>Bacillota</taxon>
        <taxon>Clostridia</taxon>
        <taxon>Eubacteriales</taxon>
        <taxon>Clostridiaceae</taxon>
        <taxon>Caloramator</taxon>
    </lineage>
</organism>
<keyword evidence="1" id="KW-0472">Membrane</keyword>
<keyword evidence="3" id="KW-1185">Reference proteome</keyword>
<feature type="transmembrane region" description="Helical" evidence="1">
    <location>
        <begin position="116"/>
        <end position="132"/>
    </location>
</feature>
<dbReference type="EMBL" id="FUYH01000004">
    <property type="protein sequence ID" value="SKA82074.1"/>
    <property type="molecule type" value="Genomic_DNA"/>
</dbReference>
<accession>A0A1T4WXP8</accession>
<dbReference type="Proteomes" id="UP000190105">
    <property type="component" value="Unassembled WGS sequence"/>
</dbReference>
<dbReference type="RefSeq" id="WP_078695789.1">
    <property type="nucleotide sequence ID" value="NZ_FUYH01000004.1"/>
</dbReference>
<evidence type="ECO:0000313" key="3">
    <source>
        <dbReference type="Proteomes" id="UP000190105"/>
    </source>
</evidence>
<feature type="transmembrane region" description="Helical" evidence="1">
    <location>
        <begin position="70"/>
        <end position="87"/>
    </location>
</feature>
<reference evidence="3" key="1">
    <citation type="submission" date="2017-02" db="EMBL/GenBank/DDBJ databases">
        <authorList>
            <person name="Varghese N."/>
            <person name="Submissions S."/>
        </authorList>
    </citation>
    <scope>NUCLEOTIDE SEQUENCE [LARGE SCALE GENOMIC DNA]</scope>
    <source>
        <strain evidence="3">USBA 833</strain>
    </source>
</reference>
<gene>
    <name evidence="2" type="ORF">SAMN05443428_104160</name>
</gene>
<evidence type="ECO:0000313" key="2">
    <source>
        <dbReference type="EMBL" id="SKA82074.1"/>
    </source>
</evidence>
<feature type="transmembrane region" description="Helical" evidence="1">
    <location>
        <begin position="14"/>
        <end position="33"/>
    </location>
</feature>
<feature type="transmembrane region" description="Helical" evidence="1">
    <location>
        <begin position="138"/>
        <end position="156"/>
    </location>
</feature>
<dbReference type="AlphaFoldDB" id="A0A1T4WXP8"/>
<evidence type="ECO:0000256" key="1">
    <source>
        <dbReference type="SAM" id="Phobius"/>
    </source>
</evidence>
<feature type="transmembrane region" description="Helical" evidence="1">
    <location>
        <begin position="177"/>
        <end position="199"/>
    </location>
</feature>
<protein>
    <submittedName>
        <fullName evidence="2">Uncharacterized protein</fullName>
    </submittedName>
</protein>
<keyword evidence="1" id="KW-1133">Transmembrane helix</keyword>
<proteinExistence type="predicted"/>
<feature type="transmembrane region" description="Helical" evidence="1">
    <location>
        <begin position="39"/>
        <end position="58"/>
    </location>
</feature>
<sequence length="235" mass="27774">MNLNKSCKIIQRDAIVLIFIILILMVCLIEGRISNYKFLMFSALVSFSYYLEFILEFIERKSTYYKLYDEYINFLCMLSYGLYINYFFNEENWVLKGLMIALISNLMRKDGLKIKRINFFYILGFLILFNNIRWNLEIYFASFIAISIYSFIFPLCTVSKSLLNMLGFIIGLTINEIFAFNISLLYILALLLIAFNVYYSPISKHILLQKPIKNLNALVILKKFIVRNSLQKIKN</sequence>
<keyword evidence="1" id="KW-0812">Transmembrane</keyword>
<name>A0A1T4WXP8_9CLOT</name>